<dbReference type="InterPro" id="IPR037883">
    <property type="entry name" value="Knr4/Smi1-like_sf"/>
</dbReference>
<dbReference type="EMBL" id="JACRSP010000005">
    <property type="protein sequence ID" value="MBC8537132.1"/>
    <property type="molecule type" value="Genomic_DNA"/>
</dbReference>
<name>A0A926DFZ2_9FIRM</name>
<dbReference type="Gene3D" id="3.40.1580.10">
    <property type="entry name" value="SMI1/KNR4-like"/>
    <property type="match status" value="1"/>
</dbReference>
<dbReference type="Proteomes" id="UP000620366">
    <property type="component" value="Unassembled WGS sequence"/>
</dbReference>
<gene>
    <name evidence="2" type="ORF">H8695_10575</name>
</gene>
<dbReference type="SUPFAM" id="SSF160631">
    <property type="entry name" value="SMI1/KNR4-like"/>
    <property type="match status" value="1"/>
</dbReference>
<organism evidence="2 3">
    <name type="scientific">Feifania hominis</name>
    <dbReference type="NCBI Taxonomy" id="2763660"/>
    <lineage>
        <taxon>Bacteria</taxon>
        <taxon>Bacillati</taxon>
        <taxon>Bacillota</taxon>
        <taxon>Clostridia</taxon>
        <taxon>Eubacteriales</taxon>
        <taxon>Feifaniaceae</taxon>
        <taxon>Feifania</taxon>
    </lineage>
</organism>
<comment type="caution">
    <text evidence="2">The sequence shown here is derived from an EMBL/GenBank/DDBJ whole genome shotgun (WGS) entry which is preliminary data.</text>
</comment>
<evidence type="ECO:0000313" key="2">
    <source>
        <dbReference type="EMBL" id="MBC8537132.1"/>
    </source>
</evidence>
<sequence length="418" mass="47770">MELLIQTVKAYMSHCKYTPVYLCPAVQLNRYAYREVNDMLNAWSFLDTCAPAILKESSFTMPELLYSKFYWFTTYKETLEKHTAPNRALSHDQNRIFEEILALEKDAVDLPLLQAIDQHKPWLSAALSRALEPESKISLIIRDIDELMEQCGYESVKLYETQGRLGMRLYAMPTAFYNRYRFLDTCAADILRLSGHTRADILYSKYYWCFGYAYSAAGLQNAPALPKDTASAIIGELTDVCGRDVDWTLLRAVQEGRPWLSTTLSRSLDYGVQDGWYRLPGGGGAPATDGQIDALEQQIGFPFPESYRHFLKGTNGGSFALYDTRPVRLREIDRLVSPSMLYGVAPGNGTTDLLYQNKICLRTDYVIIGRCFEEGYLAFRRSEPDGVYYWDQSRRFSPAGEAYLIAGDFPGFFDWLFY</sequence>
<dbReference type="SMART" id="SM00860">
    <property type="entry name" value="SMI1_KNR4"/>
    <property type="match status" value="1"/>
</dbReference>
<dbReference type="AlphaFoldDB" id="A0A926DFZ2"/>
<accession>A0A926DFZ2</accession>
<dbReference type="InterPro" id="IPR018958">
    <property type="entry name" value="Knr4/Smi1-like_dom"/>
</dbReference>
<protein>
    <submittedName>
        <fullName evidence="2">SMI1/KNR4 family protein</fullName>
    </submittedName>
</protein>
<evidence type="ECO:0000313" key="3">
    <source>
        <dbReference type="Proteomes" id="UP000620366"/>
    </source>
</evidence>
<reference evidence="2" key="1">
    <citation type="submission" date="2020-08" db="EMBL/GenBank/DDBJ databases">
        <title>Genome public.</title>
        <authorList>
            <person name="Liu C."/>
            <person name="Sun Q."/>
        </authorList>
    </citation>
    <scope>NUCLEOTIDE SEQUENCE</scope>
    <source>
        <strain evidence="2">BX7</strain>
    </source>
</reference>
<dbReference type="Pfam" id="PF09346">
    <property type="entry name" value="SMI1_KNR4"/>
    <property type="match status" value="1"/>
</dbReference>
<proteinExistence type="predicted"/>
<feature type="domain" description="Knr4/Smi1-like" evidence="1">
    <location>
        <begin position="286"/>
        <end position="418"/>
    </location>
</feature>
<evidence type="ECO:0000259" key="1">
    <source>
        <dbReference type="SMART" id="SM00860"/>
    </source>
</evidence>
<dbReference type="RefSeq" id="WP_249301440.1">
    <property type="nucleotide sequence ID" value="NZ_JACRSP010000005.1"/>
</dbReference>
<keyword evidence="3" id="KW-1185">Reference proteome</keyword>